<organism evidence="3 4">
    <name type="scientific">Candidatus Egerieicola faecale</name>
    <dbReference type="NCBI Taxonomy" id="2840774"/>
    <lineage>
        <taxon>Bacteria</taxon>
        <taxon>Bacillati</taxon>
        <taxon>Bacillota</taxon>
        <taxon>Clostridia</taxon>
        <taxon>Eubacteriales</taxon>
        <taxon>Oscillospiraceae</taxon>
        <taxon>Oscillospiraceae incertae sedis</taxon>
        <taxon>Candidatus Egerieicola</taxon>
    </lineage>
</organism>
<feature type="transmembrane region" description="Helical" evidence="1">
    <location>
        <begin position="53"/>
        <end position="73"/>
    </location>
</feature>
<evidence type="ECO:0000313" key="4">
    <source>
        <dbReference type="Proteomes" id="UP000824082"/>
    </source>
</evidence>
<comment type="caution">
    <text evidence="3">The sequence shown here is derived from an EMBL/GenBank/DDBJ whole genome shotgun (WGS) entry which is preliminary data.</text>
</comment>
<keyword evidence="1" id="KW-0472">Membrane</keyword>
<reference evidence="3" key="2">
    <citation type="journal article" date="2021" name="PeerJ">
        <title>Extensive microbial diversity within the chicken gut microbiome revealed by metagenomics and culture.</title>
        <authorList>
            <person name="Gilroy R."/>
            <person name="Ravi A."/>
            <person name="Getino M."/>
            <person name="Pursley I."/>
            <person name="Horton D.L."/>
            <person name="Alikhan N.F."/>
            <person name="Baker D."/>
            <person name="Gharbi K."/>
            <person name="Hall N."/>
            <person name="Watson M."/>
            <person name="Adriaenssens E.M."/>
            <person name="Foster-Nyarko E."/>
            <person name="Jarju S."/>
            <person name="Secka A."/>
            <person name="Antonio M."/>
            <person name="Oren A."/>
            <person name="Chaudhuri R.R."/>
            <person name="La Ragione R."/>
            <person name="Hildebrand F."/>
            <person name="Pallen M.J."/>
        </authorList>
    </citation>
    <scope>NUCLEOTIDE SEQUENCE</scope>
    <source>
        <strain evidence="3">4509</strain>
    </source>
</reference>
<evidence type="ECO:0000256" key="1">
    <source>
        <dbReference type="SAM" id="Phobius"/>
    </source>
</evidence>
<dbReference type="Proteomes" id="UP000824082">
    <property type="component" value="Unassembled WGS sequence"/>
</dbReference>
<gene>
    <name evidence="3" type="ORF">IAD19_08900</name>
</gene>
<evidence type="ECO:0000313" key="3">
    <source>
        <dbReference type="EMBL" id="HIU42651.1"/>
    </source>
</evidence>
<dbReference type="AlphaFoldDB" id="A0A9D1ITV7"/>
<dbReference type="Gene3D" id="3.30.479.30">
    <property type="entry name" value="Band 7 domain"/>
    <property type="match status" value="1"/>
</dbReference>
<proteinExistence type="predicted"/>
<feature type="transmembrane region" description="Helical" evidence="1">
    <location>
        <begin position="21"/>
        <end position="41"/>
    </location>
</feature>
<dbReference type="SUPFAM" id="SSF117892">
    <property type="entry name" value="Band 7/SPFH domain"/>
    <property type="match status" value="1"/>
</dbReference>
<name>A0A9D1ITV7_9FIRM</name>
<reference evidence="3" key="1">
    <citation type="submission" date="2020-10" db="EMBL/GenBank/DDBJ databases">
        <authorList>
            <person name="Gilroy R."/>
        </authorList>
    </citation>
    <scope>NUCLEOTIDE SEQUENCE</scope>
    <source>
        <strain evidence="3">4509</strain>
    </source>
</reference>
<keyword evidence="1" id="KW-1133">Transmembrane helix</keyword>
<dbReference type="Pfam" id="PF01145">
    <property type="entry name" value="Band_7"/>
    <property type="match status" value="1"/>
</dbReference>
<dbReference type="InterPro" id="IPR036013">
    <property type="entry name" value="Band_7/SPFH_dom_sf"/>
</dbReference>
<feature type="domain" description="Band 7" evidence="2">
    <location>
        <begin position="71"/>
        <end position="268"/>
    </location>
</feature>
<keyword evidence="1" id="KW-0812">Transmembrane</keyword>
<dbReference type="SMART" id="SM00244">
    <property type="entry name" value="PHB"/>
    <property type="match status" value="1"/>
</dbReference>
<protein>
    <submittedName>
        <fullName evidence="3">SPFH domain-containing protein</fullName>
    </submittedName>
</protein>
<sequence length="335" mass="36439">MATIENTQTMQEKLVKPMSGGVMLLVCILGWAVSIACLVWGCCIVETQTVAGIVLICLFLALLLLFCILAGGLKIIHPNEARVFTLFGKYYGTIKEAGWYYVHPFAASFAPGRVTTVQTGANGSTTGKTTTVTSPAISLKQQTLDNKKQKVNDVDGNPIIIGAVVIWRVVDPTQAVFSVENYREFLNIQTDSTIRNVARLYPYDSLEEDADGDGVKEKTLRGSSQEIAQVMQQQLQSRVEKAGLEIEEVRITHLAYAEEIAAAMLQRQQAAAIVAARQKIVDGAVGMVKMALDKLGEEEIVVLDEERKAAMVSNLLVVLCGNKDAQPIVNSGSIY</sequence>
<dbReference type="EMBL" id="DVMX01000167">
    <property type="protein sequence ID" value="HIU42651.1"/>
    <property type="molecule type" value="Genomic_DNA"/>
</dbReference>
<dbReference type="InterPro" id="IPR001107">
    <property type="entry name" value="Band_7"/>
</dbReference>
<dbReference type="CDD" id="cd03402">
    <property type="entry name" value="SPFH_like_u2"/>
    <property type="match status" value="1"/>
</dbReference>
<dbReference type="PANTHER" id="PTHR43446:SF1">
    <property type="entry name" value="BAND 7 DOMAIN-CONTAINING PROTEIN"/>
    <property type="match status" value="1"/>
</dbReference>
<evidence type="ECO:0000259" key="2">
    <source>
        <dbReference type="SMART" id="SM00244"/>
    </source>
</evidence>
<accession>A0A9D1ITV7</accession>
<dbReference type="PANTHER" id="PTHR43446">
    <property type="entry name" value="MEMBRANE PROTEIN-RELATED"/>
    <property type="match status" value="1"/>
</dbReference>